<feature type="transmembrane region" description="Helical" evidence="1">
    <location>
        <begin position="441"/>
        <end position="461"/>
    </location>
</feature>
<feature type="transmembrane region" description="Helical" evidence="1">
    <location>
        <begin position="90"/>
        <end position="115"/>
    </location>
</feature>
<feature type="transmembrane region" description="Helical" evidence="1">
    <location>
        <begin position="223"/>
        <end position="243"/>
    </location>
</feature>
<feature type="transmembrane region" description="Helical" evidence="1">
    <location>
        <begin position="414"/>
        <end position="434"/>
    </location>
</feature>
<dbReference type="RefSeq" id="WP_145431728.1">
    <property type="nucleotide sequence ID" value="NZ_CP036339.1"/>
</dbReference>
<keyword evidence="1" id="KW-0812">Transmembrane</keyword>
<accession>A0A517TUT8</accession>
<feature type="transmembrane region" description="Helical" evidence="1">
    <location>
        <begin position="159"/>
        <end position="178"/>
    </location>
</feature>
<evidence type="ECO:0000313" key="3">
    <source>
        <dbReference type="Proteomes" id="UP000317909"/>
    </source>
</evidence>
<protein>
    <submittedName>
        <fullName evidence="2">ABC-2 family transporter protein</fullName>
    </submittedName>
</protein>
<reference evidence="2 3" key="1">
    <citation type="submission" date="2019-02" db="EMBL/GenBank/DDBJ databases">
        <title>Deep-cultivation of Planctomycetes and their phenomic and genomic characterization uncovers novel biology.</title>
        <authorList>
            <person name="Wiegand S."/>
            <person name="Jogler M."/>
            <person name="Boedeker C."/>
            <person name="Pinto D."/>
            <person name="Vollmers J."/>
            <person name="Rivas-Marin E."/>
            <person name="Kohn T."/>
            <person name="Peeters S.H."/>
            <person name="Heuer A."/>
            <person name="Rast P."/>
            <person name="Oberbeckmann S."/>
            <person name="Bunk B."/>
            <person name="Jeske O."/>
            <person name="Meyerdierks A."/>
            <person name="Storesund J.E."/>
            <person name="Kallscheuer N."/>
            <person name="Luecker S."/>
            <person name="Lage O.M."/>
            <person name="Pohl T."/>
            <person name="Merkel B.J."/>
            <person name="Hornburger P."/>
            <person name="Mueller R.-W."/>
            <person name="Bruemmer F."/>
            <person name="Labrenz M."/>
            <person name="Spormann A.M."/>
            <person name="Op den Camp H."/>
            <person name="Overmann J."/>
            <person name="Amann R."/>
            <person name="Jetten M.S.M."/>
            <person name="Mascher T."/>
            <person name="Medema M.H."/>
            <person name="Devos D.P."/>
            <person name="Kaster A.-K."/>
            <person name="Ovreas L."/>
            <person name="Rohde M."/>
            <person name="Galperin M.Y."/>
            <person name="Jogler C."/>
        </authorList>
    </citation>
    <scope>NUCLEOTIDE SEQUENCE [LARGE SCALE GENOMIC DNA]</scope>
    <source>
        <strain evidence="2 3">I41</strain>
    </source>
</reference>
<evidence type="ECO:0000313" key="2">
    <source>
        <dbReference type="EMBL" id="QDT72132.1"/>
    </source>
</evidence>
<feature type="transmembrane region" description="Helical" evidence="1">
    <location>
        <begin position="367"/>
        <end position="394"/>
    </location>
</feature>
<keyword evidence="1" id="KW-0472">Membrane</keyword>
<feature type="transmembrane region" description="Helical" evidence="1">
    <location>
        <begin position="20"/>
        <end position="37"/>
    </location>
</feature>
<name>A0A517TUT8_9BACT</name>
<dbReference type="OrthoDB" id="278798at2"/>
<sequence length="495" mass="53241">MSGVWRSLLWKEWREQRFKLLAITLFTATIVAWPWLFDSNGTLYEAFVVIGFFCILSLGLFVGASLAASERSQRTVGFLQSLTHSTRRTAIAKLVMAALTVASPGVVLFVAVKVWESLGYIPANHGISAAAFAAIAWAAFSFAIWVAAIAVNLDDEVRAGAVGFLAVALFWGVFAVAVDQWLPASEELIQAMAASGPGGPLLISIEICEAPQREFALLPPRPIGRLVVLAAISTLAMALLYVWHFGRVAPAQRKSVESTAKSVVPAWLAPPMRKAWNAILWKQCCESLPLSMLGAGAILCVSVFIAVASRGDQGGILRDGLLAMSIPVWILIGGLVTIVSGIGLWLDDLRPELHMFWRSRPIATGQWFVLKFATSAIITLATLALPSLVIYGLLTAFGERPVWNLYGGDDWRMPVLLALISQFGFFCVAAAFMAATRRPMVSALLTIFTAAGFGFCLLPPFSLEATGSAVVIAAISAIATAAGWLCIRNDWAIGR</sequence>
<dbReference type="Proteomes" id="UP000317909">
    <property type="component" value="Chromosome"/>
</dbReference>
<dbReference type="KEGG" id="llh:I41_12990"/>
<feature type="transmembrane region" description="Helical" evidence="1">
    <location>
        <begin position="321"/>
        <end position="346"/>
    </location>
</feature>
<keyword evidence="1" id="KW-1133">Transmembrane helix</keyword>
<feature type="transmembrane region" description="Helical" evidence="1">
    <location>
        <begin position="467"/>
        <end position="487"/>
    </location>
</feature>
<dbReference type="AlphaFoldDB" id="A0A517TUT8"/>
<evidence type="ECO:0000256" key="1">
    <source>
        <dbReference type="SAM" id="Phobius"/>
    </source>
</evidence>
<gene>
    <name evidence="2" type="ORF">I41_12990</name>
</gene>
<feature type="transmembrane region" description="Helical" evidence="1">
    <location>
        <begin position="43"/>
        <end position="69"/>
    </location>
</feature>
<proteinExistence type="predicted"/>
<keyword evidence="3" id="KW-1185">Reference proteome</keyword>
<organism evidence="2 3">
    <name type="scientific">Lacipirellula limnantheis</name>
    <dbReference type="NCBI Taxonomy" id="2528024"/>
    <lineage>
        <taxon>Bacteria</taxon>
        <taxon>Pseudomonadati</taxon>
        <taxon>Planctomycetota</taxon>
        <taxon>Planctomycetia</taxon>
        <taxon>Pirellulales</taxon>
        <taxon>Lacipirellulaceae</taxon>
        <taxon>Lacipirellula</taxon>
    </lineage>
</organism>
<dbReference type="EMBL" id="CP036339">
    <property type="protein sequence ID" value="QDT72132.1"/>
    <property type="molecule type" value="Genomic_DNA"/>
</dbReference>
<feature type="transmembrane region" description="Helical" evidence="1">
    <location>
        <begin position="290"/>
        <end position="309"/>
    </location>
</feature>
<feature type="transmembrane region" description="Helical" evidence="1">
    <location>
        <begin position="127"/>
        <end position="147"/>
    </location>
</feature>